<evidence type="ECO:0000313" key="3">
    <source>
        <dbReference type="Proteomes" id="UP000016927"/>
    </source>
</evidence>
<dbReference type="AlphaFoldDB" id="R0KRG5"/>
<sequence>MFLMIVMKESKNFKKILNLFSIQKTLLPRKPFQNIMTNLECNPLQNDITPFRNGSDGEDQNLINEQSELHNDENQNNNNDHTNEETKLEKTSDSLENNISKDETKEARTEISNTANLNTDNENKQENGQEFEVTDKINYNESKDLQDDDRENIKILHNNEQISKDSSNQTNNKINSA</sequence>
<protein>
    <submittedName>
        <fullName evidence="2">Uncharacterized protein</fullName>
    </submittedName>
</protein>
<keyword evidence="3" id="KW-1185">Reference proteome</keyword>
<feature type="region of interest" description="Disordered" evidence="1">
    <location>
        <begin position="68"/>
        <end position="177"/>
    </location>
</feature>
<dbReference type="HOGENOM" id="CLU_1518322_0_0_1"/>
<proteinExistence type="predicted"/>
<dbReference type="EMBL" id="KB909272">
    <property type="protein sequence ID" value="EOB12802.1"/>
    <property type="molecule type" value="Genomic_DNA"/>
</dbReference>
<feature type="compositionally biased region" description="Basic and acidic residues" evidence="1">
    <location>
        <begin position="81"/>
        <end position="109"/>
    </location>
</feature>
<evidence type="ECO:0000313" key="2">
    <source>
        <dbReference type="EMBL" id="EOB12802.1"/>
    </source>
</evidence>
<dbReference type="Proteomes" id="UP000016927">
    <property type="component" value="Unassembled WGS sequence"/>
</dbReference>
<feature type="compositionally biased region" description="Polar residues" evidence="1">
    <location>
        <begin position="158"/>
        <end position="177"/>
    </location>
</feature>
<evidence type="ECO:0000256" key="1">
    <source>
        <dbReference type="SAM" id="MobiDB-lite"/>
    </source>
</evidence>
<organism evidence="2 3">
    <name type="scientific">Nosema bombycis (strain CQ1 / CVCC 102059)</name>
    <name type="common">Microsporidian parasite</name>
    <name type="synonym">Pebrine of silkworm</name>
    <dbReference type="NCBI Taxonomy" id="578461"/>
    <lineage>
        <taxon>Eukaryota</taxon>
        <taxon>Fungi</taxon>
        <taxon>Fungi incertae sedis</taxon>
        <taxon>Microsporidia</taxon>
        <taxon>Nosematidae</taxon>
        <taxon>Nosema</taxon>
    </lineage>
</organism>
<feature type="compositionally biased region" description="Polar residues" evidence="1">
    <location>
        <begin position="110"/>
        <end position="120"/>
    </location>
</feature>
<accession>R0KRG5</accession>
<gene>
    <name evidence="2" type="ORF">NBO_364g0008</name>
</gene>
<dbReference type="VEuPathDB" id="MicrosporidiaDB:NBO_364g0008"/>
<reference evidence="2 3" key="1">
    <citation type="journal article" date="2013" name="BMC Genomics">
        <title>Comparative genomics of parasitic silkworm microsporidia reveal an association between genome expansion and host adaptation.</title>
        <authorList>
            <person name="Pan G."/>
            <person name="Xu J."/>
            <person name="Li T."/>
            <person name="Xia Q."/>
            <person name="Liu S.L."/>
            <person name="Zhang G."/>
            <person name="Li S."/>
            <person name="Li C."/>
            <person name="Liu H."/>
            <person name="Yang L."/>
            <person name="Liu T."/>
            <person name="Zhang X."/>
            <person name="Wu Z."/>
            <person name="Fan W."/>
            <person name="Dang X."/>
            <person name="Xiang H."/>
            <person name="Tao M."/>
            <person name="Li Y."/>
            <person name="Hu J."/>
            <person name="Li Z."/>
            <person name="Lin L."/>
            <person name="Luo J."/>
            <person name="Geng L."/>
            <person name="Wang L."/>
            <person name="Long M."/>
            <person name="Wan Y."/>
            <person name="He N."/>
            <person name="Zhang Z."/>
            <person name="Lu C."/>
            <person name="Keeling P.J."/>
            <person name="Wang J."/>
            <person name="Xiang Z."/>
            <person name="Zhou Z."/>
        </authorList>
    </citation>
    <scope>NUCLEOTIDE SEQUENCE [LARGE SCALE GENOMIC DNA]</scope>
    <source>
        <strain evidence="3">CQ1 / CVCC 102059</strain>
    </source>
</reference>
<name>R0KRG5_NOSB1</name>